<protein>
    <recommendedName>
        <fullName evidence="1">Protein kinase domain-containing protein</fullName>
    </recommendedName>
</protein>
<gene>
    <name evidence="2" type="ORF">DQG23_20935</name>
</gene>
<name>A0A329MI01_9BACL</name>
<dbReference type="PROSITE" id="PS50011">
    <property type="entry name" value="PROTEIN_KINASE_DOM"/>
    <property type="match status" value="1"/>
</dbReference>
<evidence type="ECO:0000313" key="2">
    <source>
        <dbReference type="EMBL" id="RAV19459.1"/>
    </source>
</evidence>
<keyword evidence="3" id="KW-1185">Reference proteome</keyword>
<dbReference type="Proteomes" id="UP000250369">
    <property type="component" value="Unassembled WGS sequence"/>
</dbReference>
<dbReference type="GO" id="GO:0004672">
    <property type="term" value="F:protein kinase activity"/>
    <property type="evidence" value="ECO:0007669"/>
    <property type="project" value="InterPro"/>
</dbReference>
<reference evidence="2 3" key="1">
    <citation type="journal article" date="2009" name="Int. J. Syst. Evol. Microbiol.">
        <title>Paenibacillus contaminans sp. nov., isolated from a contaminated laboratory plate.</title>
        <authorList>
            <person name="Chou J.H."/>
            <person name="Lee J.H."/>
            <person name="Lin M.C."/>
            <person name="Chang P.S."/>
            <person name="Arun A.B."/>
            <person name="Young C.C."/>
            <person name="Chen W.M."/>
        </authorList>
    </citation>
    <scope>NUCLEOTIDE SEQUENCE [LARGE SCALE GENOMIC DNA]</scope>
    <source>
        <strain evidence="2 3">CKOBP-6</strain>
    </source>
</reference>
<organism evidence="2 3">
    <name type="scientific">Paenibacillus contaminans</name>
    <dbReference type="NCBI Taxonomy" id="450362"/>
    <lineage>
        <taxon>Bacteria</taxon>
        <taxon>Bacillati</taxon>
        <taxon>Bacillota</taxon>
        <taxon>Bacilli</taxon>
        <taxon>Bacillales</taxon>
        <taxon>Paenibacillaceae</taxon>
        <taxon>Paenibacillus</taxon>
    </lineage>
</organism>
<dbReference type="InterPro" id="IPR011009">
    <property type="entry name" value="Kinase-like_dom_sf"/>
</dbReference>
<evidence type="ECO:0000313" key="3">
    <source>
        <dbReference type="Proteomes" id="UP000250369"/>
    </source>
</evidence>
<dbReference type="InterPro" id="IPR008266">
    <property type="entry name" value="Tyr_kinase_AS"/>
</dbReference>
<dbReference type="Pfam" id="PF07714">
    <property type="entry name" value="PK_Tyr_Ser-Thr"/>
    <property type="match status" value="1"/>
</dbReference>
<dbReference type="GO" id="GO:0005524">
    <property type="term" value="F:ATP binding"/>
    <property type="evidence" value="ECO:0007669"/>
    <property type="project" value="InterPro"/>
</dbReference>
<proteinExistence type="predicted"/>
<dbReference type="AlphaFoldDB" id="A0A329MI01"/>
<feature type="domain" description="Protein kinase" evidence="1">
    <location>
        <begin position="1"/>
        <end position="129"/>
    </location>
</feature>
<dbReference type="PROSITE" id="PS00109">
    <property type="entry name" value="PROTEIN_KINASE_TYR"/>
    <property type="match status" value="1"/>
</dbReference>
<dbReference type="Gene3D" id="1.10.510.10">
    <property type="entry name" value="Transferase(Phosphotransferase) domain 1"/>
    <property type="match status" value="1"/>
</dbReference>
<dbReference type="SUPFAM" id="SSF56112">
    <property type="entry name" value="Protein kinase-like (PK-like)"/>
    <property type="match status" value="1"/>
</dbReference>
<dbReference type="InterPro" id="IPR001245">
    <property type="entry name" value="Ser-Thr/Tyr_kinase_cat_dom"/>
</dbReference>
<sequence>MPSFTFMRREFLHRDISYHNILIHHFDQMWTVLKISDFGLVKILESSLTSKDSSVKGSLNDPDLTKVGFASYEVRHEIYALTQIVNFILCGKKHGNGLYSESQAVKGFLLKGLAANNSVFTNLALGPNK</sequence>
<comment type="caution">
    <text evidence="2">The sequence shown here is derived from an EMBL/GenBank/DDBJ whole genome shotgun (WGS) entry which is preliminary data.</text>
</comment>
<dbReference type="InterPro" id="IPR000719">
    <property type="entry name" value="Prot_kinase_dom"/>
</dbReference>
<dbReference type="EMBL" id="QMFB01000012">
    <property type="protein sequence ID" value="RAV19459.1"/>
    <property type="molecule type" value="Genomic_DNA"/>
</dbReference>
<accession>A0A329MI01</accession>
<evidence type="ECO:0000259" key="1">
    <source>
        <dbReference type="PROSITE" id="PS50011"/>
    </source>
</evidence>